<dbReference type="EMBL" id="JAIWYP010000003">
    <property type="protein sequence ID" value="KAH3853034.1"/>
    <property type="molecule type" value="Genomic_DNA"/>
</dbReference>
<feature type="coiled-coil region" evidence="1">
    <location>
        <begin position="135"/>
        <end position="201"/>
    </location>
</feature>
<sequence>MPSNMTLQLPPDFISGIQNAIKDGMSDATVSVSGGGESIWAKLFGIGVQTISTVGGDIGAAALSAAIETEGNVVNSAIEGLIQGTVNALVESTVQAAVTAVSDRLTKETQNGVNKLMDELFGKQKEEDRSRDRQINNTQLQIEELKKQLKDLSDKFTDMQNLDITKALAVQGNVRKNTDAITALQARLENNEKAVQRQETTLTDTLDLAQHNVVKLTSVEQYVNTYLKKMVIPYQMETYPEMFARLYNNQIGLSNAINSVGITQGLKLEYMVAGVPSVHVPGTG</sequence>
<protein>
    <submittedName>
        <fullName evidence="2">Uncharacterized protein</fullName>
    </submittedName>
</protein>
<dbReference type="Proteomes" id="UP000828390">
    <property type="component" value="Unassembled WGS sequence"/>
</dbReference>
<proteinExistence type="predicted"/>
<gene>
    <name evidence="2" type="ORF">DPMN_095557</name>
</gene>
<keyword evidence="1" id="KW-0175">Coiled coil</keyword>
<reference evidence="2" key="2">
    <citation type="submission" date="2020-11" db="EMBL/GenBank/DDBJ databases">
        <authorList>
            <person name="McCartney M.A."/>
            <person name="Auch B."/>
            <person name="Kono T."/>
            <person name="Mallez S."/>
            <person name="Becker A."/>
            <person name="Gohl D.M."/>
            <person name="Silverstein K.A.T."/>
            <person name="Koren S."/>
            <person name="Bechman K.B."/>
            <person name="Herman A."/>
            <person name="Abrahante J.E."/>
            <person name="Garbe J."/>
        </authorList>
    </citation>
    <scope>NUCLEOTIDE SEQUENCE</scope>
    <source>
        <strain evidence="2">Duluth1</strain>
        <tissue evidence="2">Whole animal</tissue>
    </source>
</reference>
<reference evidence="2" key="1">
    <citation type="journal article" date="2019" name="bioRxiv">
        <title>The Genome of the Zebra Mussel, Dreissena polymorpha: A Resource for Invasive Species Research.</title>
        <authorList>
            <person name="McCartney M.A."/>
            <person name="Auch B."/>
            <person name="Kono T."/>
            <person name="Mallez S."/>
            <person name="Zhang Y."/>
            <person name="Obille A."/>
            <person name="Becker A."/>
            <person name="Abrahante J.E."/>
            <person name="Garbe J."/>
            <person name="Badalamenti J.P."/>
            <person name="Herman A."/>
            <person name="Mangelson H."/>
            <person name="Liachko I."/>
            <person name="Sullivan S."/>
            <person name="Sone E.D."/>
            <person name="Koren S."/>
            <person name="Silverstein K.A.T."/>
            <person name="Beckman K.B."/>
            <person name="Gohl D.M."/>
        </authorList>
    </citation>
    <scope>NUCLEOTIDE SEQUENCE</scope>
    <source>
        <strain evidence="2">Duluth1</strain>
        <tissue evidence="2">Whole animal</tissue>
    </source>
</reference>
<evidence type="ECO:0000313" key="3">
    <source>
        <dbReference type="Proteomes" id="UP000828390"/>
    </source>
</evidence>
<evidence type="ECO:0000313" key="2">
    <source>
        <dbReference type="EMBL" id="KAH3853034.1"/>
    </source>
</evidence>
<keyword evidence="3" id="KW-1185">Reference proteome</keyword>
<name>A0A9D4R2Z7_DREPO</name>
<organism evidence="2 3">
    <name type="scientific">Dreissena polymorpha</name>
    <name type="common">Zebra mussel</name>
    <name type="synonym">Mytilus polymorpha</name>
    <dbReference type="NCBI Taxonomy" id="45954"/>
    <lineage>
        <taxon>Eukaryota</taxon>
        <taxon>Metazoa</taxon>
        <taxon>Spiralia</taxon>
        <taxon>Lophotrochozoa</taxon>
        <taxon>Mollusca</taxon>
        <taxon>Bivalvia</taxon>
        <taxon>Autobranchia</taxon>
        <taxon>Heteroconchia</taxon>
        <taxon>Euheterodonta</taxon>
        <taxon>Imparidentia</taxon>
        <taxon>Neoheterodontei</taxon>
        <taxon>Myida</taxon>
        <taxon>Dreissenoidea</taxon>
        <taxon>Dreissenidae</taxon>
        <taxon>Dreissena</taxon>
    </lineage>
</organism>
<accession>A0A9D4R2Z7</accession>
<dbReference type="AlphaFoldDB" id="A0A9D4R2Z7"/>
<evidence type="ECO:0000256" key="1">
    <source>
        <dbReference type="SAM" id="Coils"/>
    </source>
</evidence>
<comment type="caution">
    <text evidence="2">The sequence shown here is derived from an EMBL/GenBank/DDBJ whole genome shotgun (WGS) entry which is preliminary data.</text>
</comment>